<reference evidence="2" key="1">
    <citation type="submission" date="2022-11" db="UniProtKB">
        <authorList>
            <consortium name="WormBaseParasite"/>
        </authorList>
    </citation>
    <scope>IDENTIFICATION</scope>
</reference>
<sequence>MLDKLTIFYTKNYSISNQDVYKASNELMKLFESNNEDVENFKIAKLVRPIKISHLSQLPDVAGTHAHEDSLVNVLAMKTVHSKYGSEVSLSGTVEKNGRADIVSISSESLGVVIEMKCQVSDPKTNLDNAVELTKRCRHLFSNQKNVRHIKYIE</sequence>
<dbReference type="AlphaFoldDB" id="A0A915E834"/>
<proteinExistence type="predicted"/>
<dbReference type="WBParaSite" id="jg3346">
    <property type="protein sequence ID" value="jg3346"/>
    <property type="gene ID" value="jg3346"/>
</dbReference>
<name>A0A915E834_9BILA</name>
<accession>A0A915E834</accession>
<evidence type="ECO:0000313" key="2">
    <source>
        <dbReference type="WBParaSite" id="jg3346"/>
    </source>
</evidence>
<evidence type="ECO:0000313" key="1">
    <source>
        <dbReference type="Proteomes" id="UP000887574"/>
    </source>
</evidence>
<protein>
    <submittedName>
        <fullName evidence="2">Uncharacterized protein</fullName>
    </submittedName>
</protein>
<organism evidence="1 2">
    <name type="scientific">Ditylenchus dipsaci</name>
    <dbReference type="NCBI Taxonomy" id="166011"/>
    <lineage>
        <taxon>Eukaryota</taxon>
        <taxon>Metazoa</taxon>
        <taxon>Ecdysozoa</taxon>
        <taxon>Nematoda</taxon>
        <taxon>Chromadorea</taxon>
        <taxon>Rhabditida</taxon>
        <taxon>Tylenchina</taxon>
        <taxon>Tylenchomorpha</taxon>
        <taxon>Sphaerularioidea</taxon>
        <taxon>Anguinidae</taxon>
        <taxon>Anguininae</taxon>
        <taxon>Ditylenchus</taxon>
    </lineage>
</organism>
<dbReference type="Proteomes" id="UP000887574">
    <property type="component" value="Unplaced"/>
</dbReference>
<keyword evidence="1" id="KW-1185">Reference proteome</keyword>